<dbReference type="Pfam" id="PF08327">
    <property type="entry name" value="AHSA1"/>
    <property type="match status" value="1"/>
</dbReference>
<dbReference type="InterPro" id="IPR023393">
    <property type="entry name" value="START-like_dom_sf"/>
</dbReference>
<feature type="domain" description="Activator of Hsp90 ATPase homologue 1/2-like C-terminal" evidence="2">
    <location>
        <begin position="14"/>
        <end position="140"/>
    </location>
</feature>
<organism evidence="3 4">
    <name type="scientific">Pyxidicoccus parkwayensis</name>
    <dbReference type="NCBI Taxonomy" id="2813578"/>
    <lineage>
        <taxon>Bacteria</taxon>
        <taxon>Pseudomonadati</taxon>
        <taxon>Myxococcota</taxon>
        <taxon>Myxococcia</taxon>
        <taxon>Myxococcales</taxon>
        <taxon>Cystobacterineae</taxon>
        <taxon>Myxococcaceae</taxon>
        <taxon>Pyxidicoccus</taxon>
    </lineage>
</organism>
<name>A0ABX7PAS7_9BACT</name>
<evidence type="ECO:0000256" key="1">
    <source>
        <dbReference type="ARBA" id="ARBA00006817"/>
    </source>
</evidence>
<accession>A0ABX7PAS7</accession>
<evidence type="ECO:0000313" key="3">
    <source>
        <dbReference type="EMBL" id="QSQ27547.1"/>
    </source>
</evidence>
<proteinExistence type="inferred from homology"/>
<dbReference type="Gene3D" id="3.30.530.20">
    <property type="match status" value="1"/>
</dbReference>
<dbReference type="CDD" id="cd08893">
    <property type="entry name" value="SRPBCC_CalC_Aha1-like_GntR-HTH"/>
    <property type="match status" value="1"/>
</dbReference>
<evidence type="ECO:0000259" key="2">
    <source>
        <dbReference type="Pfam" id="PF08327"/>
    </source>
</evidence>
<reference evidence="3 4" key="1">
    <citation type="submission" date="2021-02" db="EMBL/GenBank/DDBJ databases">
        <title>De Novo genome assembly of isolated myxobacteria.</title>
        <authorList>
            <person name="Stevens D.C."/>
        </authorList>
    </citation>
    <scope>NUCLEOTIDE SEQUENCE [LARGE SCALE GENOMIC DNA]</scope>
    <source>
        <strain evidence="4">SCPEA02</strain>
    </source>
</reference>
<evidence type="ECO:0000313" key="4">
    <source>
        <dbReference type="Proteomes" id="UP000662747"/>
    </source>
</evidence>
<protein>
    <submittedName>
        <fullName evidence="3">SRPBCC family protein</fullName>
    </submittedName>
</protein>
<dbReference type="EMBL" id="CP071090">
    <property type="protein sequence ID" value="QSQ27547.1"/>
    <property type="molecule type" value="Genomic_DNA"/>
</dbReference>
<dbReference type="InterPro" id="IPR013538">
    <property type="entry name" value="ASHA1/2-like_C"/>
</dbReference>
<keyword evidence="4" id="KW-1185">Reference proteome</keyword>
<dbReference type="SUPFAM" id="SSF55961">
    <property type="entry name" value="Bet v1-like"/>
    <property type="match status" value="1"/>
</dbReference>
<gene>
    <name evidence="3" type="ORF">JY651_22690</name>
</gene>
<comment type="similarity">
    <text evidence="1">Belongs to the AHA1 family.</text>
</comment>
<sequence>MRRPSFVYVLYIATTPEKLWSALTDGKLTREYWGGRQVESDWKQGSPVLWRKLNGQHDAGRARVVESTPPQTLVLDWTSDPGNGAPVPPATRVTFTIQPAGPKNVKLTVVHDENEPGSAVEESARQGWAAILSSLKTYLETGEALDISKRFAAEGN</sequence>
<dbReference type="Proteomes" id="UP000662747">
    <property type="component" value="Chromosome"/>
</dbReference>
<dbReference type="RefSeq" id="WP_206729068.1">
    <property type="nucleotide sequence ID" value="NZ_CP071090.1"/>
</dbReference>